<reference evidence="10" key="1">
    <citation type="journal article" date="2019" name="Int. J. Syst. Evol. Microbiol.">
        <title>The Global Catalogue of Microorganisms (GCM) 10K type strain sequencing project: providing services to taxonomists for standard genome sequencing and annotation.</title>
        <authorList>
            <consortium name="The Broad Institute Genomics Platform"/>
            <consortium name="The Broad Institute Genome Sequencing Center for Infectious Disease"/>
            <person name="Wu L."/>
            <person name="Ma J."/>
        </authorList>
    </citation>
    <scope>NUCLEOTIDE SEQUENCE [LARGE SCALE GENOMIC DNA]</scope>
    <source>
        <strain evidence="10">JCM 1490</strain>
    </source>
</reference>
<dbReference type="EMBL" id="JBHTCQ010000003">
    <property type="protein sequence ID" value="MFC7406234.1"/>
    <property type="molecule type" value="Genomic_DNA"/>
</dbReference>
<dbReference type="RefSeq" id="WP_382395456.1">
    <property type="nucleotide sequence ID" value="NZ_JBHTCQ010000003.1"/>
</dbReference>
<feature type="transmembrane region" description="Helical" evidence="7">
    <location>
        <begin position="406"/>
        <end position="427"/>
    </location>
</feature>
<comment type="caution">
    <text evidence="9">The sequence shown here is derived from an EMBL/GenBank/DDBJ whole genome shotgun (WGS) entry which is preliminary data.</text>
</comment>
<evidence type="ECO:0000259" key="8">
    <source>
        <dbReference type="Pfam" id="PF02687"/>
    </source>
</evidence>
<feature type="transmembrane region" description="Helical" evidence="7">
    <location>
        <begin position="312"/>
        <end position="337"/>
    </location>
</feature>
<feature type="transmembrane region" description="Helical" evidence="7">
    <location>
        <begin position="813"/>
        <end position="833"/>
    </location>
</feature>
<keyword evidence="3 7" id="KW-0812">Transmembrane</keyword>
<feature type="transmembrane region" description="Helical" evidence="7">
    <location>
        <begin position="499"/>
        <end position="519"/>
    </location>
</feature>
<accession>A0ABW2Q9W1</accession>
<keyword evidence="10" id="KW-1185">Reference proteome</keyword>
<evidence type="ECO:0000256" key="7">
    <source>
        <dbReference type="SAM" id="Phobius"/>
    </source>
</evidence>
<keyword evidence="5 7" id="KW-0472">Membrane</keyword>
<dbReference type="InterPro" id="IPR003838">
    <property type="entry name" value="ABC3_permease_C"/>
</dbReference>
<protein>
    <submittedName>
        <fullName evidence="9">ABC transporter permease</fullName>
    </submittedName>
</protein>
<gene>
    <name evidence="9" type="ORF">ACFQQL_14035</name>
</gene>
<evidence type="ECO:0000313" key="10">
    <source>
        <dbReference type="Proteomes" id="UP001596455"/>
    </source>
</evidence>
<comment type="subcellular location">
    <subcellularLocation>
        <location evidence="1">Cell membrane</location>
        <topology evidence="1">Multi-pass membrane protein</topology>
    </subcellularLocation>
</comment>
<feature type="domain" description="ABC3 transporter permease C-terminal" evidence="8">
    <location>
        <begin position="262"/>
        <end position="383"/>
    </location>
</feature>
<evidence type="ECO:0000256" key="2">
    <source>
        <dbReference type="ARBA" id="ARBA00022475"/>
    </source>
</evidence>
<evidence type="ECO:0000256" key="5">
    <source>
        <dbReference type="ARBA" id="ARBA00023136"/>
    </source>
</evidence>
<evidence type="ECO:0000256" key="6">
    <source>
        <dbReference type="ARBA" id="ARBA00038076"/>
    </source>
</evidence>
<dbReference type="PANTHER" id="PTHR30572">
    <property type="entry name" value="MEMBRANE COMPONENT OF TRANSPORTER-RELATED"/>
    <property type="match status" value="1"/>
</dbReference>
<dbReference type="InterPro" id="IPR050250">
    <property type="entry name" value="Macrolide_Exporter_MacB"/>
</dbReference>
<feature type="transmembrane region" description="Helical" evidence="7">
    <location>
        <begin position="719"/>
        <end position="747"/>
    </location>
</feature>
<name>A0ABW2Q9W1_9MICO</name>
<comment type="similarity">
    <text evidence="6">Belongs to the ABC-4 integral membrane protein family.</text>
</comment>
<proteinExistence type="inferred from homology"/>
<keyword evidence="2" id="KW-1003">Cell membrane</keyword>
<feature type="transmembrane region" description="Helical" evidence="7">
    <location>
        <begin position="255"/>
        <end position="284"/>
    </location>
</feature>
<evidence type="ECO:0000256" key="3">
    <source>
        <dbReference type="ARBA" id="ARBA00022692"/>
    </source>
</evidence>
<keyword evidence="4 7" id="KW-1133">Transmembrane helix</keyword>
<evidence type="ECO:0000256" key="4">
    <source>
        <dbReference type="ARBA" id="ARBA00022989"/>
    </source>
</evidence>
<feature type="domain" description="ABC3 transporter permease C-terminal" evidence="8">
    <location>
        <begin position="726"/>
        <end position="843"/>
    </location>
</feature>
<evidence type="ECO:0000256" key="1">
    <source>
        <dbReference type="ARBA" id="ARBA00004651"/>
    </source>
</evidence>
<organism evidence="9 10">
    <name type="scientific">Georgenia alba</name>
    <dbReference type="NCBI Taxonomy" id="2233858"/>
    <lineage>
        <taxon>Bacteria</taxon>
        <taxon>Bacillati</taxon>
        <taxon>Actinomycetota</taxon>
        <taxon>Actinomycetes</taxon>
        <taxon>Micrococcales</taxon>
        <taxon>Bogoriellaceae</taxon>
        <taxon>Georgenia</taxon>
    </lineage>
</organism>
<dbReference type="Pfam" id="PF02687">
    <property type="entry name" value="FtsX"/>
    <property type="match status" value="2"/>
</dbReference>
<feature type="transmembrane region" description="Helical" evidence="7">
    <location>
        <begin position="768"/>
        <end position="793"/>
    </location>
</feature>
<sequence>MIRLTLAQMRRSAGRLTAAGIAIIVATAFVTATLLSGSLITSTTERAVTASLADADVVLRSPDEPLGPAEVEKLANLPESGEAEGTVQIYGQVTSGGRSDAGLVTPVAGVAALDPYEIADGSAPGDGEVALTRSTAERLDVTIGDTVTVGAEAAAADGTTALQEDLTVSGTITDPPAIVAPVGTILVDRPLAEGWAQLAGGGELGYDSVLLTAADGVSPDDLADAAQSTTPGTQVRTAEEEAQSRAAELTGGTSMLVGIVLAFAAVALFVAGIVITNTFQVLVAQRRNTLALLRCVGATRTQVHRSVLVESVLLGGLASLGGIAVGLAFGQGALWFLTRADLAIPVPEVITPSVATIVVPLLTGTAVTLLSALAPARAATRVTPVSALRPAQDPGSRAGGGRLRRALSIALVAFGTLLLVGAVATALSTEDDLTVVLSLGVGVLGGMISFAGVLVGAVFLVPHVVRAAGAVWARVARGSRSTVRLAAANAGRNPRRTSATASALLIGVALVTMMATGAASSRATLDATLDSHFPVDVMVSGQGQALTTEQVRAVAETEGVAQAVAIPTTTATVFSGGSSTELTVSGMDARDRAVLRDADMFAGLGGGTVLLGQDVAAELDVADGGSVRLEGPSGEVVAGVTLLEDGGRTVVVSRAALVGLDADAPVTDVWARLTPDASAGATVAAVQDGLTEVSASGTVPWTTGAAAEREAYDQIIDTLLGIVIGLLGVAVVIAVIGVANTLSLSVIERRHEHALLRAVGMTRGQLRGSLMVEGVLVALVGTVLGVALGLLYGWAGSAVVFGGGGELSLVVPWLYVAACAVGAVAAGLGASVLPARSAAKTPPVAALAA</sequence>
<feature type="transmembrane region" description="Helical" evidence="7">
    <location>
        <begin position="433"/>
        <end position="461"/>
    </location>
</feature>
<dbReference type="PANTHER" id="PTHR30572:SF4">
    <property type="entry name" value="ABC TRANSPORTER PERMEASE YTRF"/>
    <property type="match status" value="1"/>
</dbReference>
<feature type="transmembrane region" description="Helical" evidence="7">
    <location>
        <begin position="349"/>
        <end position="373"/>
    </location>
</feature>
<evidence type="ECO:0000313" key="9">
    <source>
        <dbReference type="EMBL" id="MFC7406234.1"/>
    </source>
</evidence>
<dbReference type="Proteomes" id="UP001596455">
    <property type="component" value="Unassembled WGS sequence"/>
</dbReference>